<dbReference type="AlphaFoldDB" id="A0A520MW52"/>
<evidence type="ECO:0000256" key="5">
    <source>
        <dbReference type="ARBA" id="ARBA00022691"/>
    </source>
</evidence>
<dbReference type="PIRSF" id="PIRSF003078">
    <property type="entry name" value="GidB"/>
    <property type="match status" value="1"/>
</dbReference>
<keyword evidence="5" id="KW-0949">S-adenosyl-L-methionine</keyword>
<evidence type="ECO:0008006" key="8">
    <source>
        <dbReference type="Google" id="ProtNLM"/>
    </source>
</evidence>
<dbReference type="InterPro" id="IPR029063">
    <property type="entry name" value="SAM-dependent_MTases_sf"/>
</dbReference>
<dbReference type="PANTHER" id="PTHR31760:SF0">
    <property type="entry name" value="S-ADENOSYL-L-METHIONINE-DEPENDENT METHYLTRANSFERASES SUPERFAMILY PROTEIN"/>
    <property type="match status" value="1"/>
</dbReference>
<dbReference type="GO" id="GO:0005829">
    <property type="term" value="C:cytosol"/>
    <property type="evidence" value="ECO:0007669"/>
    <property type="project" value="TreeGrafter"/>
</dbReference>
<dbReference type="InterPro" id="IPR003682">
    <property type="entry name" value="rRNA_ssu_MeTfrase_G"/>
</dbReference>
<keyword evidence="3" id="KW-0489">Methyltransferase</keyword>
<keyword evidence="2" id="KW-0698">rRNA processing</keyword>
<dbReference type="EMBL" id="SHBE01000017">
    <property type="protein sequence ID" value="RZO25435.1"/>
    <property type="molecule type" value="Genomic_DNA"/>
</dbReference>
<dbReference type="Gene3D" id="3.40.50.150">
    <property type="entry name" value="Vaccinia Virus protein VP39"/>
    <property type="match status" value="1"/>
</dbReference>
<reference evidence="6 7" key="1">
    <citation type="submission" date="2019-02" db="EMBL/GenBank/DDBJ databases">
        <title>Prokaryotic population dynamics and viral predation in marine succession experiment using metagenomics: the confinement effect.</title>
        <authorList>
            <person name="Haro-Moreno J.M."/>
            <person name="Rodriguez-Valera F."/>
            <person name="Lopez-Perez M."/>
        </authorList>
    </citation>
    <scope>NUCLEOTIDE SEQUENCE [LARGE SCALE GENOMIC DNA]</scope>
    <source>
        <strain evidence="6">MED-G159</strain>
    </source>
</reference>
<keyword evidence="1" id="KW-0963">Cytoplasm</keyword>
<dbReference type="GO" id="GO:0070043">
    <property type="term" value="F:rRNA (guanine-N7-)-methyltransferase activity"/>
    <property type="evidence" value="ECO:0007669"/>
    <property type="project" value="TreeGrafter"/>
</dbReference>
<sequence>LKKFSKLVIEANHKHNLTAYKHHETFYKEQINDCLKAKDVCLKVCEKTIVDYGSGAGLPGLVWAVVDQNLKLVNVDSNLKKVEFQKNLIRKLLIKNTTCCHLRMEEHDIQEKHTAVFKAFSTIKKTLEKIKQNKLRTNLMFLKKNNEKTQEEILEAKPLLYDYKIHPYKSNLGNMCVVEVYDN</sequence>
<evidence type="ECO:0000256" key="2">
    <source>
        <dbReference type="ARBA" id="ARBA00022552"/>
    </source>
</evidence>
<dbReference type="Pfam" id="PF02527">
    <property type="entry name" value="GidB"/>
    <property type="match status" value="1"/>
</dbReference>
<accession>A0A520MW52</accession>
<evidence type="ECO:0000256" key="1">
    <source>
        <dbReference type="ARBA" id="ARBA00022490"/>
    </source>
</evidence>
<dbReference type="SUPFAM" id="SSF53335">
    <property type="entry name" value="S-adenosyl-L-methionine-dependent methyltransferases"/>
    <property type="match status" value="1"/>
</dbReference>
<proteinExistence type="predicted"/>
<evidence type="ECO:0000256" key="3">
    <source>
        <dbReference type="ARBA" id="ARBA00022603"/>
    </source>
</evidence>
<organism evidence="6 7">
    <name type="scientific">SAR86 cluster bacterium</name>
    <dbReference type="NCBI Taxonomy" id="2030880"/>
    <lineage>
        <taxon>Bacteria</taxon>
        <taxon>Pseudomonadati</taxon>
        <taxon>Pseudomonadota</taxon>
        <taxon>Gammaproteobacteria</taxon>
        <taxon>SAR86 cluster</taxon>
    </lineage>
</organism>
<protein>
    <recommendedName>
        <fullName evidence="8">16S rRNA (Guanine(527)-N(7))-methyltransferase RsmG</fullName>
    </recommendedName>
</protein>
<evidence type="ECO:0000313" key="6">
    <source>
        <dbReference type="EMBL" id="RZO25435.1"/>
    </source>
</evidence>
<evidence type="ECO:0000256" key="4">
    <source>
        <dbReference type="ARBA" id="ARBA00022679"/>
    </source>
</evidence>
<feature type="non-terminal residue" evidence="6">
    <location>
        <position position="1"/>
    </location>
</feature>
<evidence type="ECO:0000313" key="7">
    <source>
        <dbReference type="Proteomes" id="UP000315825"/>
    </source>
</evidence>
<keyword evidence="4" id="KW-0808">Transferase</keyword>
<name>A0A520MW52_9GAMM</name>
<dbReference type="PANTHER" id="PTHR31760">
    <property type="entry name" value="S-ADENOSYL-L-METHIONINE-DEPENDENT METHYLTRANSFERASES SUPERFAMILY PROTEIN"/>
    <property type="match status" value="1"/>
</dbReference>
<gene>
    <name evidence="6" type="ORF">EVA92_05055</name>
</gene>
<comment type="caution">
    <text evidence="6">The sequence shown here is derived from an EMBL/GenBank/DDBJ whole genome shotgun (WGS) entry which is preliminary data.</text>
</comment>
<dbReference type="Proteomes" id="UP000315825">
    <property type="component" value="Unassembled WGS sequence"/>
</dbReference>